<gene>
    <name evidence="2" type="ORF">DDQ68_01840</name>
</gene>
<proteinExistence type="predicted"/>
<reference evidence="3" key="1">
    <citation type="submission" date="2018-04" db="EMBL/GenBank/DDBJ databases">
        <title>Complete genome of Antarctic heterotrophic bacterium Hymenobacter nivis.</title>
        <authorList>
            <person name="Terashima M."/>
        </authorList>
    </citation>
    <scope>NUCLEOTIDE SEQUENCE [LARGE SCALE GENOMIC DNA]</scope>
    <source>
        <strain evidence="3">NBRC 111535</strain>
    </source>
</reference>
<protein>
    <submittedName>
        <fullName evidence="2">Uncharacterized protein</fullName>
    </submittedName>
</protein>
<sequence length="61" mass="6238">MVSSSNWAITAQSLSPSVVGHSHGQGRAAAGGGGPIDEAPHPARLQPRHHGCHLQVGQLLL</sequence>
<dbReference type="RefSeq" id="WP_109652626.1">
    <property type="nucleotide sequence ID" value="NZ_CP029145.1"/>
</dbReference>
<organism evidence="2 3">
    <name type="scientific">Hymenobacter nivis</name>
    <dbReference type="NCBI Taxonomy" id="1850093"/>
    <lineage>
        <taxon>Bacteria</taxon>
        <taxon>Pseudomonadati</taxon>
        <taxon>Bacteroidota</taxon>
        <taxon>Cytophagia</taxon>
        <taxon>Cytophagales</taxon>
        <taxon>Hymenobacteraceae</taxon>
        <taxon>Hymenobacter</taxon>
    </lineage>
</organism>
<dbReference type="AlphaFoldDB" id="A0A2Z3GHF7"/>
<evidence type="ECO:0000313" key="2">
    <source>
        <dbReference type="EMBL" id="AWM31641.1"/>
    </source>
</evidence>
<dbReference type="EMBL" id="CP029145">
    <property type="protein sequence ID" value="AWM31641.1"/>
    <property type="molecule type" value="Genomic_DNA"/>
</dbReference>
<feature type="region of interest" description="Disordered" evidence="1">
    <location>
        <begin position="15"/>
        <end position="49"/>
    </location>
</feature>
<evidence type="ECO:0000313" key="3">
    <source>
        <dbReference type="Proteomes" id="UP000245999"/>
    </source>
</evidence>
<evidence type="ECO:0000256" key="1">
    <source>
        <dbReference type="SAM" id="MobiDB-lite"/>
    </source>
</evidence>
<keyword evidence="3" id="KW-1185">Reference proteome</keyword>
<name>A0A2Z3GHF7_9BACT</name>
<dbReference type="KEGG" id="hnv:DDQ68_01840"/>
<dbReference type="Proteomes" id="UP000245999">
    <property type="component" value="Chromosome"/>
</dbReference>
<accession>A0A2Z3GHF7</accession>